<dbReference type="InterPro" id="IPR010920">
    <property type="entry name" value="LSM_dom_sf"/>
</dbReference>
<name>A0ABD5R6K6_9EURY</name>
<feature type="transmembrane region" description="Helical" evidence="7">
    <location>
        <begin position="28"/>
        <end position="49"/>
    </location>
</feature>
<feature type="transmembrane region" description="Helical" evidence="7">
    <location>
        <begin position="97"/>
        <end position="119"/>
    </location>
</feature>
<dbReference type="PANTHER" id="PTHR30221">
    <property type="entry name" value="SMALL-CONDUCTANCE MECHANOSENSITIVE CHANNEL"/>
    <property type="match status" value="1"/>
</dbReference>
<dbReference type="InterPro" id="IPR006686">
    <property type="entry name" value="MscS_channel_CS"/>
</dbReference>
<evidence type="ECO:0000256" key="1">
    <source>
        <dbReference type="ARBA" id="ARBA00004651"/>
    </source>
</evidence>
<feature type="domain" description="Mechanosensitive ion channel MscS C-terminal" evidence="9">
    <location>
        <begin position="194"/>
        <end position="277"/>
    </location>
</feature>
<protein>
    <submittedName>
        <fullName evidence="10">Mechanosensitive ion channel family protein</fullName>
    </submittedName>
</protein>
<comment type="similarity">
    <text evidence="2">Belongs to the MscS (TC 1.A.23) family.</text>
</comment>
<keyword evidence="3" id="KW-1003">Cell membrane</keyword>
<dbReference type="Pfam" id="PF00924">
    <property type="entry name" value="MS_channel_2nd"/>
    <property type="match status" value="1"/>
</dbReference>
<gene>
    <name evidence="10" type="ORF">ACFPJ5_01515</name>
</gene>
<sequence>MVANHYGVLLQQGFPTTVGELLARYGDALVSFAVTVVIFVVSFLVLYLVGRPVLVRVTRRALGARDFSPAVVSLAASIAGVFALVGAFGLAAAVAGFGAVLAAFATLTGALALAVGFAAQDLIANFVAGVFILKDEPFEVGDYIEWSGNGGIVREIQLRVTKLDTFQNEQLTVPNADLASAVVKNPVANDTRRVDVEFGIEYDADVDRARSIILDAAAAVDGVLDDPEPAVPVTALGDSAVVLTARVWIDPAETGAGGVTHALLEDVKARFDAEGVGMPYPYTELTGTIGVESLDSVSGAEPADD</sequence>
<evidence type="ECO:0000256" key="5">
    <source>
        <dbReference type="ARBA" id="ARBA00022989"/>
    </source>
</evidence>
<dbReference type="EMBL" id="JBHSKX010000001">
    <property type="protein sequence ID" value="MFC5365599.1"/>
    <property type="molecule type" value="Genomic_DNA"/>
</dbReference>
<dbReference type="SUPFAM" id="SSF82689">
    <property type="entry name" value="Mechanosensitive channel protein MscS (YggB), C-terminal domain"/>
    <property type="match status" value="1"/>
</dbReference>
<proteinExistence type="inferred from homology"/>
<evidence type="ECO:0000256" key="3">
    <source>
        <dbReference type="ARBA" id="ARBA00022475"/>
    </source>
</evidence>
<evidence type="ECO:0000256" key="6">
    <source>
        <dbReference type="ARBA" id="ARBA00023136"/>
    </source>
</evidence>
<dbReference type="Proteomes" id="UP001596201">
    <property type="component" value="Unassembled WGS sequence"/>
</dbReference>
<dbReference type="AlphaFoldDB" id="A0ABD5R6K6"/>
<dbReference type="InterPro" id="IPR023408">
    <property type="entry name" value="MscS_beta-dom_sf"/>
</dbReference>
<dbReference type="InterPro" id="IPR011066">
    <property type="entry name" value="MscS_channel_C_sf"/>
</dbReference>
<dbReference type="InterPro" id="IPR049278">
    <property type="entry name" value="MS_channel_C"/>
</dbReference>
<dbReference type="Gene3D" id="3.30.70.100">
    <property type="match status" value="1"/>
</dbReference>
<evidence type="ECO:0000259" key="9">
    <source>
        <dbReference type="Pfam" id="PF21082"/>
    </source>
</evidence>
<keyword evidence="4 7" id="KW-0812">Transmembrane</keyword>
<feature type="transmembrane region" description="Helical" evidence="7">
    <location>
        <begin position="70"/>
        <end position="91"/>
    </location>
</feature>
<dbReference type="Pfam" id="PF21082">
    <property type="entry name" value="MS_channel_3rd"/>
    <property type="match status" value="1"/>
</dbReference>
<organism evidence="10 11">
    <name type="scientific">Salinirubrum litoreum</name>
    <dbReference type="NCBI Taxonomy" id="1126234"/>
    <lineage>
        <taxon>Archaea</taxon>
        <taxon>Methanobacteriati</taxon>
        <taxon>Methanobacteriota</taxon>
        <taxon>Stenosarchaea group</taxon>
        <taxon>Halobacteria</taxon>
        <taxon>Halobacteriales</taxon>
        <taxon>Haloferacaceae</taxon>
        <taxon>Salinirubrum</taxon>
    </lineage>
</organism>
<evidence type="ECO:0000259" key="8">
    <source>
        <dbReference type="Pfam" id="PF00924"/>
    </source>
</evidence>
<dbReference type="PROSITE" id="PS01246">
    <property type="entry name" value="UPF0003"/>
    <property type="match status" value="1"/>
</dbReference>
<evidence type="ECO:0000256" key="7">
    <source>
        <dbReference type="SAM" id="Phobius"/>
    </source>
</evidence>
<feature type="domain" description="Mechanosensitive ion channel MscS" evidence="8">
    <location>
        <begin position="121"/>
        <end position="186"/>
    </location>
</feature>
<dbReference type="PANTHER" id="PTHR30221:SF1">
    <property type="entry name" value="SMALL-CONDUCTANCE MECHANOSENSITIVE CHANNEL"/>
    <property type="match status" value="1"/>
</dbReference>
<dbReference type="Gene3D" id="2.30.30.60">
    <property type="match status" value="1"/>
</dbReference>
<comment type="caution">
    <text evidence="10">The sequence shown here is derived from an EMBL/GenBank/DDBJ whole genome shotgun (WGS) entry which is preliminary data.</text>
</comment>
<keyword evidence="11" id="KW-1185">Reference proteome</keyword>
<evidence type="ECO:0000256" key="4">
    <source>
        <dbReference type="ARBA" id="ARBA00022692"/>
    </source>
</evidence>
<evidence type="ECO:0000256" key="2">
    <source>
        <dbReference type="ARBA" id="ARBA00008017"/>
    </source>
</evidence>
<keyword evidence="5 7" id="KW-1133">Transmembrane helix</keyword>
<keyword evidence="6 7" id="KW-0472">Membrane</keyword>
<dbReference type="GO" id="GO:0005886">
    <property type="term" value="C:plasma membrane"/>
    <property type="evidence" value="ECO:0007669"/>
    <property type="project" value="UniProtKB-SubCell"/>
</dbReference>
<evidence type="ECO:0000313" key="10">
    <source>
        <dbReference type="EMBL" id="MFC5365599.1"/>
    </source>
</evidence>
<dbReference type="InterPro" id="IPR006685">
    <property type="entry name" value="MscS_channel_2nd"/>
</dbReference>
<accession>A0ABD5R6K6</accession>
<reference evidence="10 11" key="1">
    <citation type="journal article" date="2019" name="Int. J. Syst. Evol. Microbiol.">
        <title>The Global Catalogue of Microorganisms (GCM) 10K type strain sequencing project: providing services to taxonomists for standard genome sequencing and annotation.</title>
        <authorList>
            <consortium name="The Broad Institute Genomics Platform"/>
            <consortium name="The Broad Institute Genome Sequencing Center for Infectious Disease"/>
            <person name="Wu L."/>
            <person name="Ma J."/>
        </authorList>
    </citation>
    <scope>NUCLEOTIDE SEQUENCE [LARGE SCALE GENOMIC DNA]</scope>
    <source>
        <strain evidence="10 11">CGMCC 1.12237</strain>
    </source>
</reference>
<evidence type="ECO:0000313" key="11">
    <source>
        <dbReference type="Proteomes" id="UP001596201"/>
    </source>
</evidence>
<dbReference type="RefSeq" id="WP_227229114.1">
    <property type="nucleotide sequence ID" value="NZ_JAJCVJ010000001.1"/>
</dbReference>
<dbReference type="InterPro" id="IPR045275">
    <property type="entry name" value="MscS_archaea/bacteria_type"/>
</dbReference>
<dbReference type="Gene3D" id="1.10.287.1260">
    <property type="match status" value="1"/>
</dbReference>
<dbReference type="SUPFAM" id="SSF50182">
    <property type="entry name" value="Sm-like ribonucleoproteins"/>
    <property type="match status" value="1"/>
</dbReference>
<comment type="subcellular location">
    <subcellularLocation>
        <location evidence="1">Cell membrane</location>
        <topology evidence="1">Multi-pass membrane protein</topology>
    </subcellularLocation>
</comment>